<sequence>MDRPIIYAGAVPFDTDLLRLGRYAKEGIGRLAEIVLGRQTVMAAGLACQPSSTDLSLAIGPGTIVAPYMVDAAHIGSITAGLEADTARTQCLFHHDETLHVPVPVTGAALTVYAICSETDDCPDILPFYNADQPDQTMAGPDNRGKSLPTRRTGRIAFDVATRAPVVAGAVVVALYSLDVPPTVDNLGGLVVKPGAAFLPDLTELATKDFAQQITQPPEICATSCILTIPDWARQIELRAVGAGGGGASCTAISPEAGSFSGAGGGAGGDAWGIYALDPGIDNRLSITIGLGGGPDQSGGASFVTYGGQPLLSAEGGRPGAFSSARISVGGSGGGADGGSLWNQNGGAGSDGQNGTLVFAGNGSEGPWGGAGKAGYQLGITATKYGAGGGGAYAARAVGESTAGGRGFQGCVVYRFLR</sequence>
<proteinExistence type="predicted"/>
<dbReference type="InterPro" id="IPR049304">
    <property type="entry name" value="Gly_rich_dom"/>
</dbReference>
<dbReference type="EMBL" id="JAMXQU010000010">
    <property type="protein sequence ID" value="MCO6160792.1"/>
    <property type="molecule type" value="Genomic_DNA"/>
</dbReference>
<feature type="domain" description="Glycine-rich" evidence="1">
    <location>
        <begin position="225"/>
        <end position="416"/>
    </location>
</feature>
<keyword evidence="3" id="KW-1185">Reference proteome</keyword>
<gene>
    <name evidence="2" type="ORF">NF685_12190</name>
</gene>
<organism evidence="2 3">
    <name type="scientific">Asaia lannensis NBRC 102526</name>
    <dbReference type="NCBI Taxonomy" id="1307926"/>
    <lineage>
        <taxon>Bacteria</taxon>
        <taxon>Pseudomonadati</taxon>
        <taxon>Pseudomonadota</taxon>
        <taxon>Alphaproteobacteria</taxon>
        <taxon>Acetobacterales</taxon>
        <taxon>Acetobacteraceae</taxon>
        <taxon>Asaia</taxon>
    </lineage>
</organism>
<name>A0ABT1CIV8_9PROT</name>
<comment type="caution">
    <text evidence="2">The sequence shown here is derived from an EMBL/GenBank/DDBJ whole genome shotgun (WGS) entry which is preliminary data.</text>
</comment>
<accession>A0ABT1CIV8</accession>
<dbReference type="Proteomes" id="UP001523401">
    <property type="component" value="Unassembled WGS sequence"/>
</dbReference>
<evidence type="ECO:0000313" key="3">
    <source>
        <dbReference type="Proteomes" id="UP001523401"/>
    </source>
</evidence>
<reference evidence="2 3" key="1">
    <citation type="submission" date="2022-06" db="EMBL/GenBank/DDBJ databases">
        <title>Whole-genome of Asaia lannensis strain LMG 27011T.</title>
        <authorList>
            <person name="Sombolestani A."/>
        </authorList>
    </citation>
    <scope>NUCLEOTIDE SEQUENCE [LARGE SCALE GENOMIC DNA]</scope>
    <source>
        <strain evidence="2 3">NBRC 102526</strain>
    </source>
</reference>
<protein>
    <recommendedName>
        <fullName evidence="1">Glycine-rich domain-containing protein</fullName>
    </recommendedName>
</protein>
<evidence type="ECO:0000259" key="1">
    <source>
        <dbReference type="Pfam" id="PF21722"/>
    </source>
</evidence>
<dbReference type="RefSeq" id="WP_252849816.1">
    <property type="nucleotide sequence ID" value="NZ_BAPW01000002.1"/>
</dbReference>
<dbReference type="Pfam" id="PF21722">
    <property type="entry name" value="Gly_rich_2"/>
    <property type="match status" value="1"/>
</dbReference>
<evidence type="ECO:0000313" key="2">
    <source>
        <dbReference type="EMBL" id="MCO6160792.1"/>
    </source>
</evidence>